<organism evidence="2 3">
    <name type="scientific">Saguinus oedipus</name>
    <name type="common">Cotton-top tamarin</name>
    <name type="synonym">Oedipomidas oedipus</name>
    <dbReference type="NCBI Taxonomy" id="9490"/>
    <lineage>
        <taxon>Eukaryota</taxon>
        <taxon>Metazoa</taxon>
        <taxon>Chordata</taxon>
        <taxon>Craniata</taxon>
        <taxon>Vertebrata</taxon>
        <taxon>Euteleostomi</taxon>
        <taxon>Mammalia</taxon>
        <taxon>Eutheria</taxon>
        <taxon>Euarchontoglires</taxon>
        <taxon>Primates</taxon>
        <taxon>Haplorrhini</taxon>
        <taxon>Platyrrhini</taxon>
        <taxon>Cebidae</taxon>
        <taxon>Callitrichinae</taxon>
        <taxon>Saguinus</taxon>
    </lineage>
</organism>
<dbReference type="EMBL" id="JASSZA010000001">
    <property type="protein sequence ID" value="KAK2119331.1"/>
    <property type="molecule type" value="Genomic_DNA"/>
</dbReference>
<accession>A0ABQ9WDF0</accession>
<feature type="region of interest" description="Disordered" evidence="1">
    <location>
        <begin position="1"/>
        <end position="30"/>
    </location>
</feature>
<name>A0ABQ9WDF0_SAGOE</name>
<keyword evidence="3" id="KW-1185">Reference proteome</keyword>
<comment type="caution">
    <text evidence="2">The sequence shown here is derived from an EMBL/GenBank/DDBJ whole genome shotgun (WGS) entry which is preliminary data.</text>
</comment>
<dbReference type="PANTHER" id="PTHR14932:SF1">
    <property type="entry name" value="RAB-LIKE PROTEIN 6"/>
    <property type="match status" value="1"/>
</dbReference>
<evidence type="ECO:0000313" key="3">
    <source>
        <dbReference type="Proteomes" id="UP001266305"/>
    </source>
</evidence>
<evidence type="ECO:0000256" key="1">
    <source>
        <dbReference type="SAM" id="MobiDB-lite"/>
    </source>
</evidence>
<dbReference type="PANTHER" id="PTHR14932">
    <property type="entry name" value="RAS GTPASE-RELATED"/>
    <property type="match status" value="1"/>
</dbReference>
<sequence>MVPASSRGPAPHRSLESGRPEAAGAGAKPPLQALLQRWDAGLRTWCTSRPFPAAAELVFCPAPGRDKNIPAGLQSMNQAPQRRFAKGVQYKMETVIPGDWNTSKMALWHHLQGRPFMEEAVLSTQESKVPPGRPW</sequence>
<proteinExistence type="predicted"/>
<protein>
    <submittedName>
        <fullName evidence="2">Uncharacterized protein</fullName>
    </submittedName>
</protein>
<dbReference type="Proteomes" id="UP001266305">
    <property type="component" value="Unassembled WGS sequence"/>
</dbReference>
<gene>
    <name evidence="2" type="ORF">P7K49_000717</name>
</gene>
<reference evidence="2 3" key="1">
    <citation type="submission" date="2023-05" db="EMBL/GenBank/DDBJ databases">
        <title>B98-5 Cell Line De Novo Hybrid Assembly: An Optical Mapping Approach.</title>
        <authorList>
            <person name="Kananen K."/>
            <person name="Auerbach J.A."/>
            <person name="Kautto E."/>
            <person name="Blachly J.S."/>
        </authorList>
    </citation>
    <scope>NUCLEOTIDE SEQUENCE [LARGE SCALE GENOMIC DNA]</scope>
    <source>
        <strain evidence="2">B95-8</strain>
        <tissue evidence="2">Cell line</tissue>
    </source>
</reference>
<evidence type="ECO:0000313" key="2">
    <source>
        <dbReference type="EMBL" id="KAK2119331.1"/>
    </source>
</evidence>
<dbReference type="InterPro" id="IPR040385">
    <property type="entry name" value="RABL6"/>
</dbReference>